<proteinExistence type="predicted"/>
<dbReference type="Pfam" id="PF14891">
    <property type="entry name" value="Peptidase_M91"/>
    <property type="match status" value="1"/>
</dbReference>
<evidence type="ECO:0008006" key="3">
    <source>
        <dbReference type="Google" id="ProtNLM"/>
    </source>
</evidence>
<dbReference type="InterPro" id="IPR028208">
    <property type="entry name" value="Effector_pro_NleD-like"/>
</dbReference>
<evidence type="ECO:0000313" key="2">
    <source>
        <dbReference type="EMBL" id="RVU89558.1"/>
    </source>
</evidence>
<name>A0AA94F632_9FLAO</name>
<protein>
    <recommendedName>
        <fullName evidence="3">NleD-like pathogen effector protein (Putative zinc metallopeptidase)</fullName>
    </recommendedName>
</protein>
<gene>
    <name evidence="1" type="ORF">EJB19_00135</name>
    <name evidence="2" type="ORF">EJB19_00185</name>
</gene>
<reference evidence="1" key="1">
    <citation type="submission" date="2018-12" db="EMBL/GenBank/DDBJ databases">
        <title>Draft genome sequence of Flaovobacterium columnare BGFS27 isolated from channel catfish in Alabama.</title>
        <authorList>
            <person name="Cai W."/>
            <person name="Arias C."/>
        </authorList>
    </citation>
    <scope>NUCLEOTIDE SEQUENCE [LARGE SCALE GENOMIC DNA]</scope>
    <source>
        <strain evidence="1">BGFS27</strain>
    </source>
</reference>
<dbReference type="AlphaFoldDB" id="A0AA94F632"/>
<dbReference type="EMBL" id="RWGX01000001">
    <property type="protein sequence ID" value="RVU89557.1"/>
    <property type="molecule type" value="Genomic_DNA"/>
</dbReference>
<comment type="caution">
    <text evidence="1">The sequence shown here is derived from an EMBL/GenBank/DDBJ whole genome shotgun (WGS) entry which is preliminary data.</text>
</comment>
<accession>A0AA94F632</accession>
<dbReference type="EMBL" id="RWGX01000001">
    <property type="protein sequence ID" value="RVU89558.1"/>
    <property type="molecule type" value="Genomic_DNA"/>
</dbReference>
<sequence>MSRDPKSTAFESPYASMKNSPMLFNDKVGDTVKITHNRGFLGLGKKEQLTYVNGNLFNSDGSRYNGRVNGYLGKVMESLGSINSVAPGANMLREMETSNFVFNIQKTNSTHSGNEFVPDRSALASLALQNPALANGAGSGGNIYWNPSTTQAGPNQRGNTERPPFIGLAHEFGHALMSKRGTLNATFFSPNDPIVEFRTITNDDFNAMHLENQIRSSFGLPLREFYTKDGNGNGFMRALNQGTNTSINGYDYSINNPIQINYNGRFSGR</sequence>
<evidence type="ECO:0000313" key="1">
    <source>
        <dbReference type="EMBL" id="RVU89557.1"/>
    </source>
</evidence>
<organism evidence="1">
    <name type="scientific">Flavobacterium columnare</name>
    <dbReference type="NCBI Taxonomy" id="996"/>
    <lineage>
        <taxon>Bacteria</taxon>
        <taxon>Pseudomonadati</taxon>
        <taxon>Bacteroidota</taxon>
        <taxon>Flavobacteriia</taxon>
        <taxon>Flavobacteriales</taxon>
        <taxon>Flavobacteriaceae</taxon>
        <taxon>Flavobacterium</taxon>
    </lineage>
</organism>